<evidence type="ECO:0000313" key="1">
    <source>
        <dbReference type="EMBL" id="KYO32684.1"/>
    </source>
</evidence>
<name>A0A151N765_ALLMI</name>
<protein>
    <submittedName>
        <fullName evidence="1">Uncharacterized protein</fullName>
    </submittedName>
</protein>
<reference evidence="1 2" key="1">
    <citation type="journal article" date="2012" name="Genome Biol.">
        <title>Sequencing three crocodilian genomes to illuminate the evolution of archosaurs and amniotes.</title>
        <authorList>
            <person name="St John J.A."/>
            <person name="Braun E.L."/>
            <person name="Isberg S.R."/>
            <person name="Miles L.G."/>
            <person name="Chong A.Y."/>
            <person name="Gongora J."/>
            <person name="Dalzell P."/>
            <person name="Moran C."/>
            <person name="Bed'hom B."/>
            <person name="Abzhanov A."/>
            <person name="Burgess S.C."/>
            <person name="Cooksey A.M."/>
            <person name="Castoe T.A."/>
            <person name="Crawford N.G."/>
            <person name="Densmore L.D."/>
            <person name="Drew J.C."/>
            <person name="Edwards S.V."/>
            <person name="Faircloth B.C."/>
            <person name="Fujita M.K."/>
            <person name="Greenwold M.J."/>
            <person name="Hoffmann F.G."/>
            <person name="Howard J.M."/>
            <person name="Iguchi T."/>
            <person name="Janes D.E."/>
            <person name="Khan S.Y."/>
            <person name="Kohno S."/>
            <person name="de Koning A.J."/>
            <person name="Lance S.L."/>
            <person name="McCarthy F.M."/>
            <person name="McCormack J.E."/>
            <person name="Merchant M.E."/>
            <person name="Peterson D.G."/>
            <person name="Pollock D.D."/>
            <person name="Pourmand N."/>
            <person name="Raney B.J."/>
            <person name="Roessler K.A."/>
            <person name="Sanford J.R."/>
            <person name="Sawyer R.H."/>
            <person name="Schmidt C.J."/>
            <person name="Triplett E.W."/>
            <person name="Tuberville T.D."/>
            <person name="Venegas-Anaya M."/>
            <person name="Howard J.T."/>
            <person name="Jarvis E.D."/>
            <person name="Guillette L.J.Jr."/>
            <person name="Glenn T.C."/>
            <person name="Green R.E."/>
            <person name="Ray D.A."/>
        </authorList>
    </citation>
    <scope>NUCLEOTIDE SEQUENCE [LARGE SCALE GENOMIC DNA]</scope>
    <source>
        <strain evidence="1">KSC_2009_1</strain>
    </source>
</reference>
<evidence type="ECO:0000313" key="2">
    <source>
        <dbReference type="Proteomes" id="UP000050525"/>
    </source>
</evidence>
<organism evidence="1 2">
    <name type="scientific">Alligator mississippiensis</name>
    <name type="common">American alligator</name>
    <dbReference type="NCBI Taxonomy" id="8496"/>
    <lineage>
        <taxon>Eukaryota</taxon>
        <taxon>Metazoa</taxon>
        <taxon>Chordata</taxon>
        <taxon>Craniata</taxon>
        <taxon>Vertebrata</taxon>
        <taxon>Euteleostomi</taxon>
        <taxon>Archelosauria</taxon>
        <taxon>Archosauria</taxon>
        <taxon>Crocodylia</taxon>
        <taxon>Alligatoridae</taxon>
        <taxon>Alligatorinae</taxon>
        <taxon>Alligator</taxon>
    </lineage>
</organism>
<proteinExistence type="predicted"/>
<dbReference type="EMBL" id="AKHW03003885">
    <property type="protein sequence ID" value="KYO32684.1"/>
    <property type="molecule type" value="Genomic_DNA"/>
</dbReference>
<dbReference type="Proteomes" id="UP000050525">
    <property type="component" value="Unassembled WGS sequence"/>
</dbReference>
<keyword evidence="2" id="KW-1185">Reference proteome</keyword>
<comment type="caution">
    <text evidence="1">The sequence shown here is derived from an EMBL/GenBank/DDBJ whole genome shotgun (WGS) entry which is preliminary data.</text>
</comment>
<accession>A0A151N765</accession>
<dbReference type="AlphaFoldDB" id="A0A151N765"/>
<gene>
    <name evidence="1" type="ORF">Y1Q_0024456</name>
</gene>
<sequence>MFLELMMCSTTKPWKTKREVGHTQMAPSLSSFQKAMPARGQMEPAIPHRLPRHVNSHNVRPLSVAHLLHTRNCLQPLDSKTPHLRSCFNRAMMELGSEPVCVQDNAFLVLRCEGLELHFLSGNGENQITVWRDGQQVCYDAKAKGWWASIARYLTRPHAYEPSKGSQLVAAS</sequence>